<organism evidence="2 3">
    <name type="scientific">Hydrogeniiclostridium mannosilyticum</name>
    <dbReference type="NCBI Taxonomy" id="2764322"/>
    <lineage>
        <taxon>Bacteria</taxon>
        <taxon>Bacillati</taxon>
        <taxon>Bacillota</taxon>
        <taxon>Clostridia</taxon>
        <taxon>Eubacteriales</taxon>
        <taxon>Acutalibacteraceae</taxon>
        <taxon>Hydrogeniiclostridium</taxon>
    </lineage>
</organism>
<protein>
    <submittedName>
        <fullName evidence="2">Uncharacterized protein</fullName>
    </submittedName>
</protein>
<evidence type="ECO:0000313" key="3">
    <source>
        <dbReference type="Proteomes" id="UP000249377"/>
    </source>
</evidence>
<feature type="transmembrane region" description="Helical" evidence="1">
    <location>
        <begin position="12"/>
        <end position="30"/>
    </location>
</feature>
<evidence type="ECO:0000313" key="2">
    <source>
        <dbReference type="EMBL" id="RAQ28667.1"/>
    </source>
</evidence>
<name>A0A328UBB0_9FIRM</name>
<sequence>MIPKLKQKIRIFIYCLYAAMPTAIIIMMVLRLMQLDLASNVAGLFLAFFSGSLIALSITKSWLEETEEENLDK</sequence>
<proteinExistence type="predicted"/>
<keyword evidence="3" id="KW-1185">Reference proteome</keyword>
<keyword evidence="1" id="KW-0812">Transmembrane</keyword>
<keyword evidence="1" id="KW-0472">Membrane</keyword>
<dbReference type="Proteomes" id="UP000249377">
    <property type="component" value="Unassembled WGS sequence"/>
</dbReference>
<dbReference type="EMBL" id="QLYR01000004">
    <property type="protein sequence ID" value="RAQ28667.1"/>
    <property type="molecule type" value="Genomic_DNA"/>
</dbReference>
<dbReference type="AlphaFoldDB" id="A0A328UBB0"/>
<feature type="transmembrane region" description="Helical" evidence="1">
    <location>
        <begin position="42"/>
        <end position="63"/>
    </location>
</feature>
<gene>
    <name evidence="2" type="ORF">DPQ25_07665</name>
</gene>
<reference evidence="2 3" key="1">
    <citation type="submission" date="2018-06" db="EMBL/GenBank/DDBJ databases">
        <title>Noncontiguous genome sequence of Ruminococcaceae bacterium ASD2818.</title>
        <authorList>
            <person name="Chaplin A.V."/>
            <person name="Sokolova S.R."/>
            <person name="Kochetkova T.O."/>
            <person name="Goltsov A.Y."/>
            <person name="Trofimov D.Y."/>
            <person name="Efimov B.A."/>
        </authorList>
    </citation>
    <scope>NUCLEOTIDE SEQUENCE [LARGE SCALE GENOMIC DNA]</scope>
    <source>
        <strain evidence="2 3">ASD2818</strain>
    </source>
</reference>
<keyword evidence="1" id="KW-1133">Transmembrane helix</keyword>
<evidence type="ECO:0000256" key="1">
    <source>
        <dbReference type="SAM" id="Phobius"/>
    </source>
</evidence>
<comment type="caution">
    <text evidence="2">The sequence shown here is derived from an EMBL/GenBank/DDBJ whole genome shotgun (WGS) entry which is preliminary data.</text>
</comment>
<accession>A0A328UBB0</accession>